<sequence length="193" mass="20423">METREFLLGLVIFGILGAWAASARSQDVLPGGQVEGAAVGVFEAEDLTAWKKVQLFALGVANPSQLGDYTIAKKASLDDLAKLNGEQLNSVIADWIQNSGTLGVVTSDGALIGVKPFLVNSEVCPTCAFDPSTVVMRSKSGSVFDFSKIDMSVYSSDDDGSLQAVDSSSIVFLWEGAGQSIEPSLTKEILLKR</sequence>
<reference evidence="1" key="1">
    <citation type="submission" date="2021-03" db="EMBL/GenBank/DDBJ databases">
        <title>Sagittula salina sp. nov. strain M10.9X isolated from the marine waste.</title>
        <authorList>
            <person name="Satari L."/>
            <person name="Molina-Menor E."/>
            <person name="Vidal-Verdu A."/>
            <person name="Pascual J."/>
            <person name="Pereto J."/>
            <person name="Porcar M."/>
        </authorList>
    </citation>
    <scope>NUCLEOTIDE SEQUENCE</scope>
    <source>
        <strain evidence="1">M10.9X</strain>
    </source>
</reference>
<comment type="caution">
    <text evidence="1">The sequence shown here is derived from an EMBL/GenBank/DDBJ whole genome shotgun (WGS) entry which is preliminary data.</text>
</comment>
<dbReference type="Proteomes" id="UP000675940">
    <property type="component" value="Unassembled WGS sequence"/>
</dbReference>
<accession>A0A940MQJ2</accession>
<organism evidence="1 2">
    <name type="scientific">Sagittula salina</name>
    <dbReference type="NCBI Taxonomy" id="2820268"/>
    <lineage>
        <taxon>Bacteria</taxon>
        <taxon>Pseudomonadati</taxon>
        <taxon>Pseudomonadota</taxon>
        <taxon>Alphaproteobacteria</taxon>
        <taxon>Rhodobacterales</taxon>
        <taxon>Roseobacteraceae</taxon>
        <taxon>Sagittula</taxon>
    </lineage>
</organism>
<evidence type="ECO:0000313" key="1">
    <source>
        <dbReference type="EMBL" id="MBP0484018.1"/>
    </source>
</evidence>
<name>A0A940MQJ2_9RHOB</name>
<dbReference type="RefSeq" id="WP_209361964.1">
    <property type="nucleotide sequence ID" value="NZ_JAGISH010000009.1"/>
</dbReference>
<evidence type="ECO:0000313" key="2">
    <source>
        <dbReference type="Proteomes" id="UP000675940"/>
    </source>
</evidence>
<keyword evidence="2" id="KW-1185">Reference proteome</keyword>
<gene>
    <name evidence="1" type="ORF">J5474_16170</name>
</gene>
<protein>
    <submittedName>
        <fullName evidence="1">Uncharacterized protein</fullName>
    </submittedName>
</protein>
<proteinExistence type="predicted"/>
<dbReference type="EMBL" id="JAGISH010000009">
    <property type="protein sequence ID" value="MBP0484018.1"/>
    <property type="molecule type" value="Genomic_DNA"/>
</dbReference>
<dbReference type="AlphaFoldDB" id="A0A940MQJ2"/>